<name>A0A814LTL7_9BILA</name>
<feature type="compositionally biased region" description="Polar residues" evidence="1">
    <location>
        <begin position="1030"/>
        <end position="1040"/>
    </location>
</feature>
<organism evidence="2 4">
    <name type="scientific">Didymodactylos carnosus</name>
    <dbReference type="NCBI Taxonomy" id="1234261"/>
    <lineage>
        <taxon>Eukaryota</taxon>
        <taxon>Metazoa</taxon>
        <taxon>Spiralia</taxon>
        <taxon>Gnathifera</taxon>
        <taxon>Rotifera</taxon>
        <taxon>Eurotatoria</taxon>
        <taxon>Bdelloidea</taxon>
        <taxon>Philodinida</taxon>
        <taxon>Philodinidae</taxon>
        <taxon>Didymodactylos</taxon>
    </lineage>
</organism>
<dbReference type="Proteomes" id="UP000663829">
    <property type="component" value="Unassembled WGS sequence"/>
</dbReference>
<proteinExistence type="predicted"/>
<feature type="region of interest" description="Disordered" evidence="1">
    <location>
        <begin position="172"/>
        <end position="234"/>
    </location>
</feature>
<sequence length="1402" mass="157836">MVTSVNDNSNNNDNDADTNTYLPVHQNLLLSNCCPTKPKRSKLSFHSFSKSRRKSFNLIAHMKTIKTDNKKRHRGFCRALCCTELHISESQSSVHSINRNNLNYTHTTTASSTGLTNDLCLYSSNNSNDAKTTPVHTRKSHLNDFLTTAPIGNNKSSRPSVNVVLLQHKQVASSSSPSQHLFQRPLSSPASLHRSQTYVLQPHNNNNNNNNVSSPSRKEKNRTPTLSETEQNAVKITSITAPSLKNSLISDQQQHSAVVSKPPSIQYSNHERLNNNNFVPRAQIKITSDSLMNKTINCNTRTSQNTYNQPSSSRIQANRNTNQKIPSRVTNGVYQNVVPISIVQNSPISNNRSSTLKQSPRVHSDHQNQVRSLVVNDSLRVQSRYPSAESPPSTGNRRRYDKTNISLGINGGRGSPKTAELKSVSAHVTRTKHVPTTVNKDRNSQVISETKMSSTRTTTSTNASSSNYSSVDKKQTVIDSLRTASSHTKQHLSDNTKPKITQKTSQSQRVSNIDEIIMKQQQQEKYKVETPPKPRCSTPSPKLITPPREKTPSTDNDVCAFSLLENDGDYSAFSNEIYQDSSNEEKKNSSTLNTILKPSISEPISKLKCQQLRPCFSSDVVRPTITLVRPVLSNELKIFSYSLDEHDVTKKRSFVSENKDSGFDSLTINRTHSTTIIEDETKLCTTTITSTTNNTLNDCITSFLYDEEVDSSSESFTSLHIHTKDQRLLFVEENLKATYSIDTEYGRQTPSLGSESLSFLSGIVPDLSTDSLNEDKEHERNDIGNIANVSGTDNNNEYLSTLASTGKSTETYGPLMTWSRIKSTRSSCENSCDDIDCYSSSNKRHKISSYSSRETLEGRRYSISPQMYDGHYRKRDVRVAPNGRYFLLIDSNNNNGDSSSSVERCGSDEFRYTSNYEDDIYPSSSVSPPLVPSYLRRKSDEIQIRSQSAEPQATVSTAVIRKIRSIPSPYSSSKKVPDAVRETNQGLSSTLITAPNEISHIVRATPVQVILSPPPVTDIKNKTPPEPSLKTPTDSRQSLNKKPARRLVFPSRLGRILFFRRVLSDSDIYQKVCSKENEIRHNVYHLDTIRDYSMEYYMITTFGSDSQLRAWMDDYLCFRPDDEENHDDFNRMTSSNDDEEDELEFNQPMGDDELDWYSEDLESFNISSQLMSVNSDDNVEEFLRCQQLSVSSLATSIESSSSAGFEVGVSSSWPISTTEQSKIYSKKSTTPSVFNRCPRQQNDVSTATNVEMTNIDEQRSILQEILNYSWGIREVNSISSSVSSTNDYLKEQQHSKMKSKINNKNDKRTSMCSLSDPALNKSNMFDTIDTTNSSIEQNSYLKDDQFRTDFYYLCPLTRTSSFPKMSKEQDLTTNNNDDIKVQQNNEQQMTNIKTTRQSNNNI</sequence>
<evidence type="ECO:0000313" key="4">
    <source>
        <dbReference type="Proteomes" id="UP000663829"/>
    </source>
</evidence>
<feature type="compositionally biased region" description="Basic and acidic residues" evidence="1">
    <location>
        <begin position="522"/>
        <end position="532"/>
    </location>
</feature>
<evidence type="ECO:0000313" key="3">
    <source>
        <dbReference type="EMBL" id="CAF3835125.1"/>
    </source>
</evidence>
<dbReference type="EMBL" id="CAJNOQ010004635">
    <property type="protein sequence ID" value="CAF1067616.1"/>
    <property type="molecule type" value="Genomic_DNA"/>
</dbReference>
<gene>
    <name evidence="2" type="ORF">GPM918_LOCUS17104</name>
    <name evidence="3" type="ORF">SRO942_LOCUS17105</name>
</gene>
<accession>A0A814LTL7</accession>
<feature type="compositionally biased region" description="Polar residues" evidence="1">
    <location>
        <begin position="498"/>
        <end position="511"/>
    </location>
</feature>
<feature type="region of interest" description="Disordered" evidence="1">
    <location>
        <begin position="300"/>
        <end position="325"/>
    </location>
</feature>
<comment type="caution">
    <text evidence="2">The sequence shown here is derived from an EMBL/GenBank/DDBJ whole genome shotgun (WGS) entry which is preliminary data.</text>
</comment>
<feature type="region of interest" description="Disordered" evidence="1">
    <location>
        <begin position="1013"/>
        <end position="1043"/>
    </location>
</feature>
<feature type="compositionally biased region" description="Polar residues" evidence="1">
    <location>
        <begin position="172"/>
        <end position="203"/>
    </location>
</feature>
<evidence type="ECO:0000256" key="1">
    <source>
        <dbReference type="SAM" id="MobiDB-lite"/>
    </source>
</evidence>
<dbReference type="OrthoDB" id="10025987at2759"/>
<feature type="compositionally biased region" description="Polar residues" evidence="1">
    <location>
        <begin position="223"/>
        <end position="234"/>
    </location>
</feature>
<feature type="compositionally biased region" description="Polar residues" evidence="1">
    <location>
        <begin position="379"/>
        <end position="395"/>
    </location>
</feature>
<feature type="compositionally biased region" description="Low complexity" evidence="1">
    <location>
        <begin position="448"/>
        <end position="470"/>
    </location>
</feature>
<dbReference type="Proteomes" id="UP000681722">
    <property type="component" value="Unassembled WGS sequence"/>
</dbReference>
<evidence type="ECO:0000313" key="2">
    <source>
        <dbReference type="EMBL" id="CAF1067616.1"/>
    </source>
</evidence>
<reference evidence="2" key="1">
    <citation type="submission" date="2021-02" db="EMBL/GenBank/DDBJ databases">
        <authorList>
            <person name="Nowell W R."/>
        </authorList>
    </citation>
    <scope>NUCLEOTIDE SEQUENCE</scope>
</reference>
<protein>
    <submittedName>
        <fullName evidence="2">Uncharacterized protein</fullName>
    </submittedName>
</protein>
<feature type="compositionally biased region" description="Polar residues" evidence="1">
    <location>
        <begin position="345"/>
        <end position="358"/>
    </location>
</feature>
<dbReference type="EMBL" id="CAJOBC010004636">
    <property type="protein sequence ID" value="CAF3835125.1"/>
    <property type="molecule type" value="Genomic_DNA"/>
</dbReference>
<keyword evidence="4" id="KW-1185">Reference proteome</keyword>
<feature type="region of interest" description="Disordered" evidence="1">
    <location>
        <begin position="345"/>
        <end position="555"/>
    </location>
</feature>